<dbReference type="GO" id="GO:0043565">
    <property type="term" value="F:sequence-specific DNA binding"/>
    <property type="evidence" value="ECO:0007669"/>
    <property type="project" value="TreeGrafter"/>
</dbReference>
<dbReference type="InterPro" id="IPR036515">
    <property type="entry name" value="Transposase_17_sf"/>
</dbReference>
<dbReference type="PANTHER" id="PTHR36966">
    <property type="entry name" value="REP-ASSOCIATED TYROSINE TRANSPOSASE"/>
    <property type="match status" value="1"/>
</dbReference>
<organism evidence="2 3">
    <name type="scientific">Pseudomonas tructae</name>
    <dbReference type="NCBI Taxonomy" id="2518644"/>
    <lineage>
        <taxon>Bacteria</taxon>
        <taxon>Pseudomonadati</taxon>
        <taxon>Pseudomonadota</taxon>
        <taxon>Gammaproteobacteria</taxon>
        <taxon>Pseudomonadales</taxon>
        <taxon>Pseudomonadaceae</taxon>
        <taxon>Pseudomonas</taxon>
    </lineage>
</organism>
<evidence type="ECO:0000313" key="2">
    <source>
        <dbReference type="EMBL" id="QBF28899.1"/>
    </source>
</evidence>
<dbReference type="RefSeq" id="WP_130266646.1">
    <property type="nucleotide sequence ID" value="NZ_CP035952.1"/>
</dbReference>
<dbReference type="Pfam" id="PF01797">
    <property type="entry name" value="Y1_Tnp"/>
    <property type="match status" value="1"/>
</dbReference>
<proteinExistence type="predicted"/>
<evidence type="ECO:0000313" key="3">
    <source>
        <dbReference type="Proteomes" id="UP000291130"/>
    </source>
</evidence>
<sequence>MDSPASHRLRRGRFSEPGRLYLLTSITRDRVPIFDNFHAARCIPRQFRQAQLEGAARTLAWVVMPDHVHWLFELQQGSLACLMRRFKSRSRCALYKLGTLQGRVWQPGYHDHALRREENVCAVARYVVANPLRAGLVKKLGDYPHWDAVWL</sequence>
<dbReference type="Proteomes" id="UP000291130">
    <property type="component" value="Chromosome"/>
</dbReference>
<reference evidence="2 3" key="1">
    <citation type="submission" date="2019-02" db="EMBL/GenBank/DDBJ databases">
        <title>Complete genome sequence of Pseudomonas sp. SNU WT1 isolated from rainbow trout.</title>
        <authorList>
            <person name="Oh W.T."/>
            <person name="Park S.C."/>
        </authorList>
    </citation>
    <scope>NUCLEOTIDE SEQUENCE [LARGE SCALE GENOMIC DNA]</scope>
    <source>
        <strain evidence="2 3">SNU WT1</strain>
    </source>
</reference>
<dbReference type="KEGG" id="ptk:EXN22_25615"/>
<evidence type="ECO:0000259" key="1">
    <source>
        <dbReference type="SMART" id="SM01321"/>
    </source>
</evidence>
<dbReference type="AlphaFoldDB" id="A0A411MQ30"/>
<dbReference type="SMART" id="SM01321">
    <property type="entry name" value="Y1_Tnp"/>
    <property type="match status" value="1"/>
</dbReference>
<name>A0A411MQ30_9PSED</name>
<dbReference type="SUPFAM" id="SSF143422">
    <property type="entry name" value="Transposase IS200-like"/>
    <property type="match status" value="1"/>
</dbReference>
<feature type="domain" description="Transposase IS200-like" evidence="1">
    <location>
        <begin position="16"/>
        <end position="130"/>
    </location>
</feature>
<accession>A0A411MQ30</accession>
<dbReference type="PANTHER" id="PTHR36966:SF1">
    <property type="entry name" value="REP-ASSOCIATED TYROSINE TRANSPOSASE"/>
    <property type="match status" value="1"/>
</dbReference>
<dbReference type="InterPro" id="IPR052715">
    <property type="entry name" value="RAYT_transposase"/>
</dbReference>
<keyword evidence="3" id="KW-1185">Reference proteome</keyword>
<dbReference type="GO" id="GO:0006313">
    <property type="term" value="P:DNA transposition"/>
    <property type="evidence" value="ECO:0007669"/>
    <property type="project" value="InterPro"/>
</dbReference>
<protein>
    <submittedName>
        <fullName evidence="2">Transposase</fullName>
    </submittedName>
</protein>
<gene>
    <name evidence="2" type="ORF">EXN22_25615</name>
</gene>
<dbReference type="EMBL" id="CP035952">
    <property type="protein sequence ID" value="QBF28899.1"/>
    <property type="molecule type" value="Genomic_DNA"/>
</dbReference>
<dbReference type="Gene3D" id="3.30.70.1290">
    <property type="entry name" value="Transposase IS200-like"/>
    <property type="match status" value="1"/>
</dbReference>
<dbReference type="NCBIfam" id="NF047646">
    <property type="entry name" value="REP_Tyr_transpos"/>
    <property type="match status" value="1"/>
</dbReference>
<dbReference type="OrthoDB" id="9791101at2"/>
<dbReference type="InterPro" id="IPR002686">
    <property type="entry name" value="Transposase_17"/>
</dbReference>
<dbReference type="GO" id="GO:0004803">
    <property type="term" value="F:transposase activity"/>
    <property type="evidence" value="ECO:0007669"/>
    <property type="project" value="InterPro"/>
</dbReference>